<feature type="signal peptide" evidence="2">
    <location>
        <begin position="1"/>
        <end position="23"/>
    </location>
</feature>
<organism evidence="3 4">
    <name type="scientific">Crassostrea virginica</name>
    <name type="common">Eastern oyster</name>
    <dbReference type="NCBI Taxonomy" id="6565"/>
    <lineage>
        <taxon>Eukaryota</taxon>
        <taxon>Metazoa</taxon>
        <taxon>Spiralia</taxon>
        <taxon>Lophotrochozoa</taxon>
        <taxon>Mollusca</taxon>
        <taxon>Bivalvia</taxon>
        <taxon>Autobranchia</taxon>
        <taxon>Pteriomorphia</taxon>
        <taxon>Ostreida</taxon>
        <taxon>Ostreoidea</taxon>
        <taxon>Ostreidae</taxon>
        <taxon>Crassostrea</taxon>
    </lineage>
</organism>
<gene>
    <name evidence="4" type="primary">LOC111122188</name>
</gene>
<dbReference type="Proteomes" id="UP000694844">
    <property type="component" value="Chromosome 2"/>
</dbReference>
<keyword evidence="1" id="KW-0175">Coiled coil</keyword>
<dbReference type="AlphaFoldDB" id="A0A8B8CYE4"/>
<protein>
    <submittedName>
        <fullName evidence="4">Uncharacterized protein LOC111122188</fullName>
    </submittedName>
</protein>
<evidence type="ECO:0000256" key="2">
    <source>
        <dbReference type="SAM" id="SignalP"/>
    </source>
</evidence>
<name>A0A8B8CYE4_CRAVI</name>
<sequence>MAMECLRISLLLIVAVFHTSSTATDLDSKDNTTLMPVTTLSKASSVLRHILNQENLVRLTVVQRMPSLMMNAKAYTLVKSLKRIIEEMQILKAENQRQKDELTVLKEDVRQIKITQANCSNELLSFKKNHLDFSLAVTEIIKHMLCDENAQLLSSASRVLSGLPRSFDCDEDERTMTEKKNISRYLFRNMLYK</sequence>
<reference evidence="4" key="1">
    <citation type="submission" date="2025-08" db="UniProtKB">
        <authorList>
            <consortium name="RefSeq"/>
        </authorList>
    </citation>
    <scope>IDENTIFICATION</scope>
    <source>
        <tissue evidence="4">Whole sample</tissue>
    </source>
</reference>
<evidence type="ECO:0000256" key="1">
    <source>
        <dbReference type="SAM" id="Coils"/>
    </source>
</evidence>
<proteinExistence type="predicted"/>
<accession>A0A8B8CYE4</accession>
<evidence type="ECO:0000313" key="4">
    <source>
        <dbReference type="RefSeq" id="XP_022319516.1"/>
    </source>
</evidence>
<dbReference type="RefSeq" id="XP_022319516.1">
    <property type="nucleotide sequence ID" value="XM_022463808.1"/>
</dbReference>
<evidence type="ECO:0000313" key="3">
    <source>
        <dbReference type="Proteomes" id="UP000694844"/>
    </source>
</evidence>
<dbReference type="KEGG" id="cvn:111122188"/>
<feature type="coiled-coil region" evidence="1">
    <location>
        <begin position="78"/>
        <end position="115"/>
    </location>
</feature>
<feature type="chain" id="PRO_5034403079" evidence="2">
    <location>
        <begin position="24"/>
        <end position="193"/>
    </location>
</feature>
<keyword evidence="2" id="KW-0732">Signal</keyword>
<dbReference type="GeneID" id="111122188"/>
<keyword evidence="3" id="KW-1185">Reference proteome</keyword>